<dbReference type="InterPro" id="IPR029053">
    <property type="entry name" value="Viral_coat"/>
</dbReference>
<proteinExistence type="predicted"/>
<name>A0A5Q2F4R3_9ZZZZ</name>
<dbReference type="EMBL" id="MN328276">
    <property type="protein sequence ID" value="QGF19364.1"/>
    <property type="molecule type" value="Genomic_DNA"/>
</dbReference>
<dbReference type="Gene3D" id="2.60.120.20">
    <property type="match status" value="1"/>
</dbReference>
<organism evidence="1">
    <name type="scientific">Antarctic circular DNA molecule</name>
    <dbReference type="NCBI Taxonomy" id="2664238"/>
    <lineage>
        <taxon>unclassified sequences</taxon>
    </lineage>
</organism>
<sequence>MYKRKNTFPSPTYSKFTKRKVPSGLTKSAALNLIAAIKKKKSVSEVKTLDVIVISTAITATPQFFLMNGLNQGSAVFNRIGSKVTFKSFQFRASIDPVAAQANTDVVRILLIYDKSTNKSIPTFADIIQSKDGIGTPTSNIDDMKNIDNTERFKIIFDQSHYLPAVSATPFTVSFNSEYPGTIEQYTKFEHQTQYTGTQPVGTMPVVANITSGAIYMILYSSLPTGYLVTGTARLRFDD</sequence>
<dbReference type="AlphaFoldDB" id="A0A5Q2F4R3"/>
<accession>A0A5Q2F4R3</accession>
<gene>
    <name evidence="1" type="primary">cp</name>
</gene>
<reference evidence="1" key="1">
    <citation type="journal article" date="2019" name="Viruses">
        <title>Single-stranded DNA viruses in Antarctic cryoconite holes.</title>
        <authorList>
            <person name="Sommers P."/>
            <person name="Fontenele R.S."/>
            <person name="Kringen T."/>
            <person name="Kaberger S."/>
            <person name="Porazinska D.L."/>
            <person name="Darcy J.L."/>
            <person name="Schmidt S.K."/>
            <person name="Varsani A."/>
        </authorList>
    </citation>
    <scope>NUCLEOTIDE SEQUENCE</scope>
    <source>
        <strain evidence="1">CAA_003_V_179</strain>
    </source>
</reference>
<evidence type="ECO:0000313" key="1">
    <source>
        <dbReference type="EMBL" id="QGF19364.1"/>
    </source>
</evidence>
<protein>
    <submittedName>
        <fullName evidence="1">Capsid protein</fullName>
    </submittedName>
</protein>